<dbReference type="SUPFAM" id="SSF103657">
    <property type="entry name" value="BAR/IMD domain-like"/>
    <property type="match status" value="1"/>
</dbReference>
<dbReference type="Pfam" id="PF00787">
    <property type="entry name" value="PX"/>
    <property type="match status" value="1"/>
</dbReference>
<keyword evidence="14" id="KW-1185">Reference proteome</keyword>
<keyword evidence="4" id="KW-0813">Transport</keyword>
<dbReference type="Pfam" id="PF09325">
    <property type="entry name" value="Vps5"/>
    <property type="match status" value="1"/>
</dbReference>
<keyword evidence="6" id="KW-0446">Lipid-binding</keyword>
<evidence type="ECO:0000256" key="9">
    <source>
        <dbReference type="ARBA" id="ARBA00041273"/>
    </source>
</evidence>
<accession>A0A5E8BZU4</accession>
<feature type="region of interest" description="Disordered" evidence="11">
    <location>
        <begin position="1"/>
        <end position="136"/>
    </location>
</feature>
<dbReference type="InterPro" id="IPR027267">
    <property type="entry name" value="AH/BAR_dom_sf"/>
</dbReference>
<comment type="subcellular location">
    <subcellularLocation>
        <location evidence="2">Cytoplasm</location>
    </subcellularLocation>
    <subcellularLocation>
        <location evidence="1">Endomembrane system</location>
        <topology evidence="1">Peripheral membrane protein</topology>
    </subcellularLocation>
</comment>
<dbReference type="GO" id="GO:0034727">
    <property type="term" value="P:piecemeal microautophagy of the nucleus"/>
    <property type="evidence" value="ECO:0007669"/>
    <property type="project" value="TreeGrafter"/>
</dbReference>
<proteinExistence type="inferred from homology"/>
<evidence type="ECO:0000313" key="13">
    <source>
        <dbReference type="EMBL" id="VVT55220.1"/>
    </source>
</evidence>
<dbReference type="GeneID" id="43583302"/>
<evidence type="ECO:0000313" key="14">
    <source>
        <dbReference type="Proteomes" id="UP000398389"/>
    </source>
</evidence>
<dbReference type="GO" id="GO:0000422">
    <property type="term" value="P:autophagy of mitochondrion"/>
    <property type="evidence" value="ECO:0007669"/>
    <property type="project" value="TreeGrafter"/>
</dbReference>
<dbReference type="Gene3D" id="3.30.1520.10">
    <property type="entry name" value="Phox-like domain"/>
    <property type="match status" value="1"/>
</dbReference>
<dbReference type="InterPro" id="IPR036871">
    <property type="entry name" value="PX_dom_sf"/>
</dbReference>
<evidence type="ECO:0000256" key="6">
    <source>
        <dbReference type="ARBA" id="ARBA00023121"/>
    </source>
</evidence>
<dbReference type="InterPro" id="IPR015404">
    <property type="entry name" value="Vps5_C"/>
</dbReference>
<comment type="similarity">
    <text evidence="3">Belongs to the sorting nexin family.</text>
</comment>
<sequence>MTSNNSDNETESSASEPWTDNRPDAEISLEDELSLDNQQQESQDNATTTTEPLAPAPHTVLTSTATTPDLTTTNNEDDEDETPRFNISLDSNDTFSVPPAQSEPISGDTSVPTESSTTASTTFIHSTVTDPQKEQDGSQNAYISYLITTETNVPTFQSHLVKVRRRFSDFFFLYSFLVSEYPACAVPPLPDKNRLEYIKGDRFGPEFTLKRAASLNRFLDRISMHPILRKASTYLIFLESNEWHAYKRSLAIRQQTSPETPSVLDGLSDSLLNAFSKVHTPNEELIDVKAKMDKLDENLLQVERAFLRVLRRKGDISSDFDDFSQQLIRLAGLEKNLESEIVSFANGTEFISRATLQLRDQIDNGYIISLRDLQNYVTSIKSLIKLREQKQLDYEALIDYLAKAQQEKQAMQIGSGSKNFFRARMEDMRGIDHENAKNERLRKLETKIQSLSQEVDNVKTASDTFQDLAINEIAIFENTKAHEMKETLSTLADNHINYYQSLIHEWSALLKT</sequence>
<dbReference type="SMART" id="SM00312">
    <property type="entry name" value="PX"/>
    <property type="match status" value="1"/>
</dbReference>
<evidence type="ECO:0000256" key="7">
    <source>
        <dbReference type="ARBA" id="ARBA00023136"/>
    </source>
</evidence>
<evidence type="ECO:0000256" key="2">
    <source>
        <dbReference type="ARBA" id="ARBA00004496"/>
    </source>
</evidence>
<feature type="coiled-coil region" evidence="10">
    <location>
        <begin position="434"/>
        <end position="461"/>
    </location>
</feature>
<feature type="compositionally biased region" description="Polar residues" evidence="11">
    <location>
        <begin position="35"/>
        <end position="45"/>
    </location>
</feature>
<protein>
    <recommendedName>
        <fullName evidence="8">Sorting nexin-4</fullName>
    </recommendedName>
    <alternativeName>
        <fullName evidence="9">Autophagy-related protein 24</fullName>
    </alternativeName>
</protein>
<evidence type="ECO:0000256" key="10">
    <source>
        <dbReference type="SAM" id="Coils"/>
    </source>
</evidence>
<dbReference type="PANTHER" id="PTHR45949:SF2">
    <property type="entry name" value="SORTING NEXIN-4"/>
    <property type="match status" value="1"/>
</dbReference>
<dbReference type="CDD" id="cd06863">
    <property type="entry name" value="PX_Atg24p"/>
    <property type="match status" value="1"/>
</dbReference>
<feature type="compositionally biased region" description="Low complexity" evidence="11">
    <location>
        <begin position="1"/>
        <end position="16"/>
    </location>
</feature>
<dbReference type="Proteomes" id="UP000398389">
    <property type="component" value="Unassembled WGS sequence"/>
</dbReference>
<keyword evidence="10" id="KW-0175">Coiled coil</keyword>
<reference evidence="13 14" key="1">
    <citation type="submission" date="2019-09" db="EMBL/GenBank/DDBJ databases">
        <authorList>
            <person name="Brejova B."/>
        </authorList>
    </citation>
    <scope>NUCLEOTIDE SEQUENCE [LARGE SCALE GENOMIC DNA]</scope>
</reference>
<dbReference type="OrthoDB" id="205639at2759"/>
<keyword evidence="5" id="KW-0963">Cytoplasm</keyword>
<evidence type="ECO:0000256" key="8">
    <source>
        <dbReference type="ARBA" id="ARBA00040748"/>
    </source>
</evidence>
<dbReference type="Gene3D" id="1.20.1270.60">
    <property type="entry name" value="Arfaptin homology (AH) domain/BAR domain"/>
    <property type="match status" value="1"/>
</dbReference>
<dbReference type="GO" id="GO:0000407">
    <property type="term" value="C:phagophore assembly site"/>
    <property type="evidence" value="ECO:0007669"/>
    <property type="project" value="TreeGrafter"/>
</dbReference>
<dbReference type="PROSITE" id="PS50195">
    <property type="entry name" value="PX"/>
    <property type="match status" value="1"/>
</dbReference>
<dbReference type="GO" id="GO:0035091">
    <property type="term" value="F:phosphatidylinositol binding"/>
    <property type="evidence" value="ECO:0007669"/>
    <property type="project" value="InterPro"/>
</dbReference>
<feature type="compositionally biased region" description="Polar residues" evidence="11">
    <location>
        <begin position="103"/>
        <end position="130"/>
    </location>
</feature>
<organism evidence="13 14">
    <name type="scientific">Magnusiomyces paraingens</name>
    <dbReference type="NCBI Taxonomy" id="2606893"/>
    <lineage>
        <taxon>Eukaryota</taxon>
        <taxon>Fungi</taxon>
        <taxon>Dikarya</taxon>
        <taxon>Ascomycota</taxon>
        <taxon>Saccharomycotina</taxon>
        <taxon>Dipodascomycetes</taxon>
        <taxon>Dipodascales</taxon>
        <taxon>Dipodascaceae</taxon>
        <taxon>Magnusiomyces</taxon>
    </lineage>
</organism>
<dbReference type="GO" id="GO:0015031">
    <property type="term" value="P:protein transport"/>
    <property type="evidence" value="ECO:0007669"/>
    <property type="project" value="TreeGrafter"/>
</dbReference>
<evidence type="ECO:0000256" key="1">
    <source>
        <dbReference type="ARBA" id="ARBA00004184"/>
    </source>
</evidence>
<evidence type="ECO:0000259" key="12">
    <source>
        <dbReference type="PROSITE" id="PS50195"/>
    </source>
</evidence>
<dbReference type="GO" id="GO:0061709">
    <property type="term" value="P:reticulophagy"/>
    <property type="evidence" value="ECO:0007669"/>
    <property type="project" value="TreeGrafter"/>
</dbReference>
<name>A0A5E8BZU4_9ASCO</name>
<dbReference type="GO" id="GO:0005769">
    <property type="term" value="C:early endosome"/>
    <property type="evidence" value="ECO:0007669"/>
    <property type="project" value="TreeGrafter"/>
</dbReference>
<evidence type="ECO:0000256" key="11">
    <source>
        <dbReference type="SAM" id="MobiDB-lite"/>
    </source>
</evidence>
<dbReference type="InterPro" id="IPR001683">
    <property type="entry name" value="PX_dom"/>
</dbReference>
<evidence type="ECO:0000256" key="5">
    <source>
        <dbReference type="ARBA" id="ARBA00022490"/>
    </source>
</evidence>
<evidence type="ECO:0000256" key="3">
    <source>
        <dbReference type="ARBA" id="ARBA00010883"/>
    </source>
</evidence>
<dbReference type="EMBL" id="CABVLU010000003">
    <property type="protein sequence ID" value="VVT55220.1"/>
    <property type="molecule type" value="Genomic_DNA"/>
</dbReference>
<dbReference type="SUPFAM" id="SSF64268">
    <property type="entry name" value="PX domain"/>
    <property type="match status" value="1"/>
</dbReference>
<keyword evidence="7" id="KW-0472">Membrane</keyword>
<dbReference type="GO" id="GO:0032456">
    <property type="term" value="P:endocytic recycling"/>
    <property type="evidence" value="ECO:0007669"/>
    <property type="project" value="TreeGrafter"/>
</dbReference>
<dbReference type="PANTHER" id="PTHR45949">
    <property type="entry name" value="SORTING NEXIN-4"/>
    <property type="match status" value="1"/>
</dbReference>
<dbReference type="RefSeq" id="XP_031855093.1">
    <property type="nucleotide sequence ID" value="XM_031999202.1"/>
</dbReference>
<feature type="domain" description="PX" evidence="12">
    <location>
        <begin position="123"/>
        <end position="245"/>
    </location>
</feature>
<evidence type="ECO:0000256" key="4">
    <source>
        <dbReference type="ARBA" id="ARBA00022448"/>
    </source>
</evidence>
<dbReference type="AlphaFoldDB" id="A0A5E8BZU4"/>
<gene>
    <name evidence="13" type="ORF">SAPINGB_P004487</name>
</gene>
<feature type="compositionally biased region" description="Low complexity" evidence="11">
    <location>
        <begin position="46"/>
        <end position="74"/>
    </location>
</feature>